<organism evidence="9 10">
    <name type="scientific">Lucilia cuprina</name>
    <name type="common">Green bottle fly</name>
    <name type="synonym">Australian sheep blowfly</name>
    <dbReference type="NCBI Taxonomy" id="7375"/>
    <lineage>
        <taxon>Eukaryota</taxon>
        <taxon>Metazoa</taxon>
        <taxon>Ecdysozoa</taxon>
        <taxon>Arthropoda</taxon>
        <taxon>Hexapoda</taxon>
        <taxon>Insecta</taxon>
        <taxon>Pterygota</taxon>
        <taxon>Neoptera</taxon>
        <taxon>Endopterygota</taxon>
        <taxon>Diptera</taxon>
        <taxon>Brachycera</taxon>
        <taxon>Muscomorpha</taxon>
        <taxon>Oestroidea</taxon>
        <taxon>Calliphoridae</taxon>
        <taxon>Luciliinae</taxon>
        <taxon>Lucilia</taxon>
    </lineage>
</organism>
<name>A0A0L0BYC4_LUCCU</name>
<dbReference type="InterPro" id="IPR010736">
    <property type="entry name" value="SHIPPO-rpt"/>
</dbReference>
<feature type="transmembrane region" description="Helical" evidence="7">
    <location>
        <begin position="459"/>
        <end position="476"/>
    </location>
</feature>
<dbReference type="PANTHER" id="PTHR23506">
    <property type="entry name" value="GH10249P"/>
    <property type="match status" value="1"/>
</dbReference>
<feature type="transmembrane region" description="Helical" evidence="7">
    <location>
        <begin position="276"/>
        <end position="295"/>
    </location>
</feature>
<dbReference type="GO" id="GO:0015842">
    <property type="term" value="P:aminergic neurotransmitter loading into synaptic vesicle"/>
    <property type="evidence" value="ECO:0007669"/>
    <property type="project" value="TreeGrafter"/>
</dbReference>
<dbReference type="AlphaFoldDB" id="A0A0L0BYC4"/>
<feature type="region of interest" description="Disordered" evidence="6">
    <location>
        <begin position="1"/>
        <end position="33"/>
    </location>
</feature>
<dbReference type="EMBL" id="JRES01001160">
    <property type="protein sequence ID" value="KNC24971.1"/>
    <property type="molecule type" value="Genomic_DNA"/>
</dbReference>
<dbReference type="GO" id="GO:0005335">
    <property type="term" value="F:serotonin:sodium:chloride symporter activity"/>
    <property type="evidence" value="ECO:0007669"/>
    <property type="project" value="TreeGrafter"/>
</dbReference>
<evidence type="ECO:0000256" key="4">
    <source>
        <dbReference type="ARBA" id="ARBA00022989"/>
    </source>
</evidence>
<keyword evidence="3 7" id="KW-0812">Transmembrane</keyword>
<evidence type="ECO:0000313" key="10">
    <source>
        <dbReference type="Proteomes" id="UP000037069"/>
    </source>
</evidence>
<dbReference type="GO" id="GO:0043195">
    <property type="term" value="C:terminal bouton"/>
    <property type="evidence" value="ECO:0007669"/>
    <property type="project" value="TreeGrafter"/>
</dbReference>
<dbReference type="InterPro" id="IPR050930">
    <property type="entry name" value="MFS_Vesicular_Transporter"/>
</dbReference>
<evidence type="ECO:0000256" key="5">
    <source>
        <dbReference type="ARBA" id="ARBA00023136"/>
    </source>
</evidence>
<keyword evidence="10" id="KW-1185">Reference proteome</keyword>
<evidence type="ECO:0000313" key="9">
    <source>
        <dbReference type="EMBL" id="KNC24971.1"/>
    </source>
</evidence>
<accession>A0A0L0BYC4</accession>
<evidence type="ECO:0000256" key="6">
    <source>
        <dbReference type="SAM" id="MobiDB-lite"/>
    </source>
</evidence>
<dbReference type="Pfam" id="PF07004">
    <property type="entry name" value="SHIPPO-rpt"/>
    <property type="match status" value="3"/>
</dbReference>
<feature type="transmembrane region" description="Helical" evidence="7">
    <location>
        <begin position="511"/>
        <end position="535"/>
    </location>
</feature>
<feature type="transmembrane region" description="Helical" evidence="7">
    <location>
        <begin position="336"/>
        <end position="359"/>
    </location>
</feature>
<dbReference type="OrthoDB" id="5086884at2759"/>
<feature type="transmembrane region" description="Helical" evidence="7">
    <location>
        <begin position="301"/>
        <end position="324"/>
    </location>
</feature>
<comment type="caution">
    <text evidence="9">The sequence shown here is derived from an EMBL/GenBank/DDBJ whole genome shotgun (WGS) entry which is preliminary data.</text>
</comment>
<dbReference type="InterPro" id="IPR036259">
    <property type="entry name" value="MFS_trans_sf"/>
</dbReference>
<dbReference type="FunFam" id="1.20.1250.20:FF:000401">
    <property type="entry name" value="Vesicular amine transporter"/>
    <property type="match status" value="1"/>
</dbReference>
<evidence type="ECO:0000259" key="8">
    <source>
        <dbReference type="PROSITE" id="PS50850"/>
    </source>
</evidence>
<dbReference type="PROSITE" id="PS50850">
    <property type="entry name" value="MFS"/>
    <property type="match status" value="1"/>
</dbReference>
<feature type="domain" description="Major facilitator superfamily (MFS) profile" evidence="8">
    <location>
        <begin position="204"/>
        <end position="613"/>
    </location>
</feature>
<dbReference type="CDD" id="cd17384">
    <property type="entry name" value="MFS_SLC18A1_2_VAT1_2"/>
    <property type="match status" value="1"/>
</dbReference>
<dbReference type="PANTHER" id="PTHR23506:SF4">
    <property type="entry name" value="PORTABELLA"/>
    <property type="match status" value="1"/>
</dbReference>
<feature type="compositionally biased region" description="Basic and acidic residues" evidence="6">
    <location>
        <begin position="1"/>
        <end position="14"/>
    </location>
</feature>
<dbReference type="Proteomes" id="UP000037069">
    <property type="component" value="Unassembled WGS sequence"/>
</dbReference>
<feature type="transmembrane region" description="Helical" evidence="7">
    <location>
        <begin position="589"/>
        <end position="610"/>
    </location>
</feature>
<keyword evidence="2" id="KW-0813">Transport</keyword>
<feature type="transmembrane region" description="Helical" evidence="7">
    <location>
        <begin position="483"/>
        <end position="505"/>
    </location>
</feature>
<feature type="transmembrane region" description="Helical" evidence="7">
    <location>
        <begin position="414"/>
        <end position="439"/>
    </location>
</feature>
<sequence length="857" mass="94752">MSEKQKNIESDKNRASALNETFNERRTSNPNYNSPNRSMIAVIVYLALLLDNVLLTVIVPILPDYLATINNRTKTTTLHYASLDAVVAATGVKNINDSGGLGILGAAATAQHLAYRNLDGTVAQQHNQQQQQQSTLIQQYQQQPHIMTKHPIPGKSMVNFSLIHLVNDDNNSNNKVLMVTPINEQQQQQNQRNWISNEHSENNQIDKTSLGLINNNSNKETGNKNTTINLKDHNNENANLASENGSIGILLAMKALVQLIFNPIVGNMSTKYGYRLPIVMGTFCLLISSLVFAVGESYATLLIARSVQGIGSACIGVCGMSLVAQHYPEEDRRSKVMGIILGSIALGVLLGYPFGGILYDLFGKSAPFIILSTIIFINLGMQLVTMDLSVQPEVIVNVDRLQPKWKPLLQSKMILAIVIAIWFSTSTMAILEPCLPIWLMQYLKPTKWQLGTVFIPDSIGYFVGTNFFGSIAYKYGQIKISCISLLLVGISSVLIPSATTVAQLLLPHFGLGLGIGIIDAALVPLLATFVDATLAQEDQIDTDAKISSSSHTMSSYGTVYAIQQTSVSLAYCLAPLIGGELAQAFGFAWLMRIVGFFNIIYGPILVCLYYKYDPKVLYILKYNDFLKELCELFHKGPADLYPLPPTVGYENHDLRKHRLPNYSFGIRTTLKDNSCGPGPNKYNVSKLVRYGVSKANRFTMAPKTYLEEKGKSPGPMAYQLRESPIFKGSKSPEFSMGKVNTFFFKNCAPGPNKYGINDTLVKHKAPEYSIGVKKYLKELIRSPGPATYPGAPMSLIRPDSPKYTLTPRTEYTFKLYGPGSNYYNRMEYKPGKRAPTYSFGIRHSPRSGTMIVPCDNI</sequence>
<dbReference type="Pfam" id="PF07690">
    <property type="entry name" value="MFS_1"/>
    <property type="match status" value="1"/>
</dbReference>
<comment type="subcellular location">
    <subcellularLocation>
        <location evidence="1">Membrane</location>
        <topology evidence="1">Multi-pass membrane protein</topology>
    </subcellularLocation>
</comment>
<gene>
    <name evidence="9" type="ORF">FF38_11798</name>
</gene>
<evidence type="ECO:0000256" key="2">
    <source>
        <dbReference type="ARBA" id="ARBA00022448"/>
    </source>
</evidence>
<evidence type="ECO:0000256" key="3">
    <source>
        <dbReference type="ARBA" id="ARBA00022692"/>
    </source>
</evidence>
<dbReference type="OMA" id="NWISNEH"/>
<dbReference type="SUPFAM" id="SSF103473">
    <property type="entry name" value="MFS general substrate transporter"/>
    <property type="match status" value="1"/>
</dbReference>
<dbReference type="FunFam" id="1.20.1250.20:FF:000793">
    <property type="entry name" value="GG12415"/>
    <property type="match status" value="1"/>
</dbReference>
<keyword evidence="5 7" id="KW-0472">Membrane</keyword>
<dbReference type="InterPro" id="IPR020846">
    <property type="entry name" value="MFS_dom"/>
</dbReference>
<feature type="transmembrane region" description="Helical" evidence="7">
    <location>
        <begin position="39"/>
        <end position="62"/>
    </location>
</feature>
<proteinExistence type="predicted"/>
<reference evidence="9 10" key="1">
    <citation type="journal article" date="2015" name="Nat. Commun.">
        <title>Lucilia cuprina genome unlocks parasitic fly biology to underpin future interventions.</title>
        <authorList>
            <person name="Anstead C.A."/>
            <person name="Korhonen P.K."/>
            <person name="Young N.D."/>
            <person name="Hall R.S."/>
            <person name="Jex A.R."/>
            <person name="Murali S.C."/>
            <person name="Hughes D.S."/>
            <person name="Lee S.F."/>
            <person name="Perry T."/>
            <person name="Stroehlein A.J."/>
            <person name="Ansell B.R."/>
            <person name="Breugelmans B."/>
            <person name="Hofmann A."/>
            <person name="Qu J."/>
            <person name="Dugan S."/>
            <person name="Lee S.L."/>
            <person name="Chao H."/>
            <person name="Dinh H."/>
            <person name="Han Y."/>
            <person name="Doddapaneni H.V."/>
            <person name="Worley K.C."/>
            <person name="Muzny D.M."/>
            <person name="Ioannidis P."/>
            <person name="Waterhouse R.M."/>
            <person name="Zdobnov E.M."/>
            <person name="James P.J."/>
            <person name="Bagnall N.H."/>
            <person name="Kotze A.C."/>
            <person name="Gibbs R.A."/>
            <person name="Richards S."/>
            <person name="Batterham P."/>
            <person name="Gasser R.B."/>
        </authorList>
    </citation>
    <scope>NUCLEOTIDE SEQUENCE [LARGE SCALE GENOMIC DNA]</scope>
    <source>
        <strain evidence="9 10">LS</strain>
        <tissue evidence="9">Full body</tissue>
    </source>
</reference>
<protein>
    <recommendedName>
        <fullName evidence="8">Major facilitator superfamily (MFS) profile domain-containing protein</fullName>
    </recommendedName>
</protein>
<dbReference type="Gene3D" id="1.20.1250.20">
    <property type="entry name" value="MFS general substrate transporter like domains"/>
    <property type="match status" value="1"/>
</dbReference>
<keyword evidence="4 7" id="KW-1133">Transmembrane helix</keyword>
<feature type="transmembrane region" description="Helical" evidence="7">
    <location>
        <begin position="556"/>
        <end position="577"/>
    </location>
</feature>
<feature type="transmembrane region" description="Helical" evidence="7">
    <location>
        <begin position="365"/>
        <end position="384"/>
    </location>
</feature>
<dbReference type="InterPro" id="IPR011701">
    <property type="entry name" value="MFS"/>
</dbReference>
<evidence type="ECO:0000256" key="7">
    <source>
        <dbReference type="SAM" id="Phobius"/>
    </source>
</evidence>
<dbReference type="STRING" id="7375.A0A0L0BYC4"/>
<evidence type="ECO:0000256" key="1">
    <source>
        <dbReference type="ARBA" id="ARBA00004141"/>
    </source>
</evidence>
<dbReference type="GO" id="GO:0030672">
    <property type="term" value="C:synaptic vesicle membrane"/>
    <property type="evidence" value="ECO:0007669"/>
    <property type="project" value="TreeGrafter"/>
</dbReference>